<dbReference type="HOGENOM" id="CLU_1868856_0_0_1"/>
<protein>
    <submittedName>
        <fullName evidence="1">Uncharacterized protein</fullName>
    </submittedName>
</protein>
<sequence length="137" mass="15971">MDSQRSFLENQTLVDIDNNDWRYFLQNQAQEYGNGANPNLLRQIQLFDFEEYVEEALSNSAKICEDQLEVEKAKATEKFFREAYDNLLNMQCSPPDINSEDAQQLREATHKFLENSYNNLIHMFDGVSETGKGDYLL</sequence>
<dbReference type="InParanoid" id="A0A061FKV5"/>
<evidence type="ECO:0000313" key="1">
    <source>
        <dbReference type="EMBL" id="EOY17307.1"/>
    </source>
</evidence>
<gene>
    <name evidence="1" type="ORF">TCM_036465</name>
</gene>
<evidence type="ECO:0000313" key="2">
    <source>
        <dbReference type="Proteomes" id="UP000026915"/>
    </source>
</evidence>
<reference evidence="1 2" key="1">
    <citation type="journal article" date="2013" name="Genome Biol.">
        <title>The genome sequence of the most widely cultivated cacao type and its use to identify candidate genes regulating pod color.</title>
        <authorList>
            <person name="Motamayor J.C."/>
            <person name="Mockaitis K."/>
            <person name="Schmutz J."/>
            <person name="Haiminen N."/>
            <person name="Iii D.L."/>
            <person name="Cornejo O."/>
            <person name="Findley S.D."/>
            <person name="Zheng P."/>
            <person name="Utro F."/>
            <person name="Royaert S."/>
            <person name="Saski C."/>
            <person name="Jenkins J."/>
            <person name="Podicheti R."/>
            <person name="Zhao M."/>
            <person name="Scheffler B.E."/>
            <person name="Stack J.C."/>
            <person name="Feltus F.A."/>
            <person name="Mustiga G.M."/>
            <person name="Amores F."/>
            <person name="Phillips W."/>
            <person name="Marelli J.P."/>
            <person name="May G.D."/>
            <person name="Shapiro H."/>
            <person name="Ma J."/>
            <person name="Bustamante C.D."/>
            <person name="Schnell R.J."/>
            <person name="Main D."/>
            <person name="Gilbert D."/>
            <person name="Parida L."/>
            <person name="Kuhn D.N."/>
        </authorList>
    </citation>
    <scope>NUCLEOTIDE SEQUENCE [LARGE SCALE GENOMIC DNA]</scope>
    <source>
        <strain evidence="2">cv. Matina 1-6</strain>
    </source>
</reference>
<dbReference type="Gramene" id="EOY17307">
    <property type="protein sequence ID" value="EOY17307"/>
    <property type="gene ID" value="TCM_036465"/>
</dbReference>
<dbReference type="Proteomes" id="UP000026915">
    <property type="component" value="Chromosome 8"/>
</dbReference>
<accession>A0A061FKV5</accession>
<dbReference type="EMBL" id="CM001886">
    <property type="protein sequence ID" value="EOY17307.1"/>
    <property type="molecule type" value="Genomic_DNA"/>
</dbReference>
<name>A0A061FKV5_THECC</name>
<proteinExistence type="predicted"/>
<keyword evidence="2" id="KW-1185">Reference proteome</keyword>
<organism evidence="1 2">
    <name type="scientific">Theobroma cacao</name>
    <name type="common">Cacao</name>
    <name type="synonym">Cocoa</name>
    <dbReference type="NCBI Taxonomy" id="3641"/>
    <lineage>
        <taxon>Eukaryota</taxon>
        <taxon>Viridiplantae</taxon>
        <taxon>Streptophyta</taxon>
        <taxon>Embryophyta</taxon>
        <taxon>Tracheophyta</taxon>
        <taxon>Spermatophyta</taxon>
        <taxon>Magnoliopsida</taxon>
        <taxon>eudicotyledons</taxon>
        <taxon>Gunneridae</taxon>
        <taxon>Pentapetalae</taxon>
        <taxon>rosids</taxon>
        <taxon>malvids</taxon>
        <taxon>Malvales</taxon>
        <taxon>Malvaceae</taxon>
        <taxon>Byttnerioideae</taxon>
        <taxon>Theobroma</taxon>
    </lineage>
</organism>
<dbReference type="AlphaFoldDB" id="A0A061FKV5"/>